<reference key="2">
    <citation type="submission" date="2011-08" db="EMBL/GenBank/DDBJ databases">
        <title>Genome sequence of Naumovozyma castellii.</title>
        <authorList>
            <person name="Gordon J.L."/>
            <person name="Armisen D."/>
            <person name="Proux-Wera E."/>
            <person name="OhEigeartaigh S.S."/>
            <person name="Byrne K.P."/>
            <person name="Wolfe K.H."/>
        </authorList>
    </citation>
    <scope>NUCLEOTIDE SEQUENCE</scope>
    <source>
        <strain>Type strain:CBS 4309</strain>
    </source>
</reference>
<feature type="compositionally biased region" description="Basic residues" evidence="3">
    <location>
        <begin position="194"/>
        <end position="210"/>
    </location>
</feature>
<dbReference type="Pfam" id="PF05383">
    <property type="entry name" value="La"/>
    <property type="match status" value="1"/>
</dbReference>
<gene>
    <name evidence="5" type="primary">NCAS0B08890</name>
    <name evidence="5" type="ordered locus">NCAS_0B08890</name>
</gene>
<keyword evidence="1 2" id="KW-0694">RNA-binding</keyword>
<dbReference type="EMBL" id="HE576753">
    <property type="protein sequence ID" value="CCC68973.1"/>
    <property type="molecule type" value="Genomic_DNA"/>
</dbReference>
<dbReference type="STRING" id="1064592.G0VAU6"/>
<accession>G0VAU6</accession>
<feature type="compositionally biased region" description="Polar residues" evidence="3">
    <location>
        <begin position="79"/>
        <end position="95"/>
    </location>
</feature>
<dbReference type="PANTHER" id="PTHR22792">
    <property type="entry name" value="LUPUS LA PROTEIN-RELATED"/>
    <property type="match status" value="1"/>
</dbReference>
<keyword evidence="6" id="KW-1185">Reference proteome</keyword>
<dbReference type="eggNOG" id="KOG2590">
    <property type="taxonomic scope" value="Eukaryota"/>
</dbReference>
<reference evidence="5 6" key="1">
    <citation type="journal article" date="2011" name="Proc. Natl. Acad. Sci. U.S.A.">
        <title>Evolutionary erosion of yeast sex chromosomes by mating-type switching accidents.</title>
        <authorList>
            <person name="Gordon J.L."/>
            <person name="Armisen D."/>
            <person name="Proux-Wera E."/>
            <person name="Oheigeartaigh S.S."/>
            <person name="Byrne K.P."/>
            <person name="Wolfe K.H."/>
        </authorList>
    </citation>
    <scope>NUCLEOTIDE SEQUENCE [LARGE SCALE GENOMIC DNA]</scope>
    <source>
        <strain evidence="6">ATCC 76901 / BCRC 22586 / CBS 4309 / NBRC 1992 / NRRL Y-12630</strain>
    </source>
</reference>
<dbReference type="OMA" id="FYRIVNM"/>
<feature type="compositionally biased region" description="Basic and acidic residues" evidence="3">
    <location>
        <begin position="161"/>
        <end position="180"/>
    </location>
</feature>
<dbReference type="PROSITE" id="PS50961">
    <property type="entry name" value="HTH_LA"/>
    <property type="match status" value="1"/>
</dbReference>
<dbReference type="GeneID" id="96902529"/>
<feature type="compositionally biased region" description="Low complexity" evidence="3">
    <location>
        <begin position="1"/>
        <end position="18"/>
    </location>
</feature>
<dbReference type="SUPFAM" id="SSF46785">
    <property type="entry name" value="Winged helix' DNA-binding domain"/>
    <property type="match status" value="1"/>
</dbReference>
<dbReference type="InterPro" id="IPR006630">
    <property type="entry name" value="La_HTH"/>
</dbReference>
<dbReference type="AlphaFoldDB" id="G0VAU6"/>
<dbReference type="GO" id="GO:0010494">
    <property type="term" value="C:cytoplasmic stress granule"/>
    <property type="evidence" value="ECO:0007669"/>
    <property type="project" value="EnsemblFungi"/>
</dbReference>
<dbReference type="SMART" id="SM00715">
    <property type="entry name" value="LA"/>
    <property type="match status" value="1"/>
</dbReference>
<feature type="compositionally biased region" description="Polar residues" evidence="3">
    <location>
        <begin position="19"/>
        <end position="32"/>
    </location>
</feature>
<feature type="domain" description="HTH La-type RNA-binding" evidence="4">
    <location>
        <begin position="275"/>
        <end position="371"/>
    </location>
</feature>
<evidence type="ECO:0000313" key="6">
    <source>
        <dbReference type="Proteomes" id="UP000001640"/>
    </source>
</evidence>
<sequence length="481" mass="53491">MSAEQAATTTPAAEPVAQSVQTTDIAQDTQEVPVTVSKDATEAAPADAEQETKPQRILTPAPVPTSSPWKINSAEAPISTISQDQLNAIRSSKNRSPVPVMKPTPSSTKWVPIKASIVVASGNSKKSNNNNNNRKSNNNRKPNNNNRNKQNNKKTQQQGQKPKDTENSEKQGDEISKNVNEDAQATNDAESPEKKHHNSHSHHHNHHSHPHPAQVQGQEQEENGTKQTPRRKFNNNRNNTNGRVFRSKFHYNNHHSHPHNFQQPLVQLGAKTYPIQLVLMAINNVAAQIEYYFSDENLSKDSYLLSKMSQDGFAPLSLIGQFYRLVNMSFRADPVIILAALREIVRNESATVEIVRGTSNVSYLAFKDMKKSTEEAESEVEETKENPLNPFFIRSKNWSNWIAIPENAEKFQKAQNEAQAEQKVTIDVESVLSGDVLDNFMINIIPVPIPSRVAVPVATTEIAAEQPVAEQQESEVTTSST</sequence>
<feature type="compositionally biased region" description="Low complexity" evidence="3">
    <location>
        <begin position="123"/>
        <end position="149"/>
    </location>
</feature>
<dbReference type="InParanoid" id="G0VAU6"/>
<dbReference type="InterPro" id="IPR045180">
    <property type="entry name" value="La_dom_prot"/>
</dbReference>
<proteinExistence type="predicted"/>
<evidence type="ECO:0000313" key="5">
    <source>
        <dbReference type="EMBL" id="CCC68973.1"/>
    </source>
</evidence>
<dbReference type="KEGG" id="ncs:NCAS_0B08890"/>
<dbReference type="RefSeq" id="XP_003675343.1">
    <property type="nucleotide sequence ID" value="XM_003675295.1"/>
</dbReference>
<dbReference type="GO" id="GO:0045727">
    <property type="term" value="P:positive regulation of translation"/>
    <property type="evidence" value="ECO:0007669"/>
    <property type="project" value="TreeGrafter"/>
</dbReference>
<feature type="region of interest" description="Disordered" evidence="3">
    <location>
        <begin position="1"/>
        <end position="243"/>
    </location>
</feature>
<dbReference type="PANTHER" id="PTHR22792:SF132">
    <property type="entry name" value="LA-RELATED PROTEIN 1"/>
    <property type="match status" value="1"/>
</dbReference>
<protein>
    <recommendedName>
        <fullName evidence="4">HTH La-type RNA-binding domain-containing protein</fullName>
    </recommendedName>
</protein>
<dbReference type="CDD" id="cd07323">
    <property type="entry name" value="LAM"/>
    <property type="match status" value="1"/>
</dbReference>
<dbReference type="GO" id="GO:0005829">
    <property type="term" value="C:cytosol"/>
    <property type="evidence" value="ECO:0007669"/>
    <property type="project" value="TreeGrafter"/>
</dbReference>
<dbReference type="OrthoDB" id="340227at2759"/>
<name>G0VAU6_NAUCA</name>
<dbReference type="HOGENOM" id="CLU_039873_0_0_1"/>
<dbReference type="InterPro" id="IPR036390">
    <property type="entry name" value="WH_DNA-bd_sf"/>
</dbReference>
<evidence type="ECO:0000256" key="3">
    <source>
        <dbReference type="SAM" id="MobiDB-lite"/>
    </source>
</evidence>
<dbReference type="FunCoup" id="G0VAU6">
    <property type="interactions" value="761"/>
</dbReference>
<evidence type="ECO:0000256" key="1">
    <source>
        <dbReference type="ARBA" id="ARBA00022884"/>
    </source>
</evidence>
<dbReference type="Proteomes" id="UP000001640">
    <property type="component" value="Chromosome 2"/>
</dbReference>
<evidence type="ECO:0000256" key="2">
    <source>
        <dbReference type="PROSITE-ProRule" id="PRU00332"/>
    </source>
</evidence>
<dbReference type="GO" id="GO:0003723">
    <property type="term" value="F:RNA binding"/>
    <property type="evidence" value="ECO:0007669"/>
    <property type="project" value="UniProtKB-UniRule"/>
</dbReference>
<dbReference type="Gene3D" id="1.10.10.10">
    <property type="entry name" value="Winged helix-like DNA-binding domain superfamily/Winged helix DNA-binding domain"/>
    <property type="match status" value="1"/>
</dbReference>
<organism evidence="5 6">
    <name type="scientific">Naumovozyma castellii</name>
    <name type="common">Yeast</name>
    <name type="synonym">Saccharomyces castellii</name>
    <dbReference type="NCBI Taxonomy" id="27288"/>
    <lineage>
        <taxon>Eukaryota</taxon>
        <taxon>Fungi</taxon>
        <taxon>Dikarya</taxon>
        <taxon>Ascomycota</taxon>
        <taxon>Saccharomycotina</taxon>
        <taxon>Saccharomycetes</taxon>
        <taxon>Saccharomycetales</taxon>
        <taxon>Saccharomycetaceae</taxon>
        <taxon>Naumovozyma</taxon>
    </lineage>
</organism>
<evidence type="ECO:0000259" key="4">
    <source>
        <dbReference type="PROSITE" id="PS50961"/>
    </source>
</evidence>
<dbReference type="InterPro" id="IPR036388">
    <property type="entry name" value="WH-like_DNA-bd_sf"/>
</dbReference>